<gene>
    <name evidence="1" type="ORF">UT24_C0047G0004</name>
</gene>
<name>A0A0G0LZZ8_9BACT</name>
<accession>A0A0G0LZZ8</accession>
<proteinExistence type="predicted"/>
<organism evidence="1 2">
    <name type="scientific">Candidatus Woesebacteria bacterium GW2011_GWB1_39_12</name>
    <dbReference type="NCBI Taxonomy" id="1618574"/>
    <lineage>
        <taxon>Bacteria</taxon>
        <taxon>Candidatus Woeseibacteriota</taxon>
    </lineage>
</organism>
<dbReference type="InterPro" id="IPR027434">
    <property type="entry name" value="Homing_endonucl"/>
</dbReference>
<reference evidence="1 2" key="1">
    <citation type="journal article" date="2015" name="Nature">
        <title>rRNA introns, odd ribosomes, and small enigmatic genomes across a large radiation of phyla.</title>
        <authorList>
            <person name="Brown C.T."/>
            <person name="Hug L.A."/>
            <person name="Thomas B.C."/>
            <person name="Sharon I."/>
            <person name="Castelle C.J."/>
            <person name="Singh A."/>
            <person name="Wilkins M.J."/>
            <person name="Williams K.H."/>
            <person name="Banfield J.F."/>
        </authorList>
    </citation>
    <scope>NUCLEOTIDE SEQUENCE [LARGE SCALE GENOMIC DNA]</scope>
</reference>
<comment type="caution">
    <text evidence="1">The sequence shown here is derived from an EMBL/GenBank/DDBJ whole genome shotgun (WGS) entry which is preliminary data.</text>
</comment>
<dbReference type="AlphaFoldDB" id="A0A0G0LZZ8"/>
<protein>
    <submittedName>
        <fullName evidence="1">Intein-containing protein</fullName>
    </submittedName>
</protein>
<dbReference type="STRING" id="1618574.UT24_C0047G0004"/>
<evidence type="ECO:0000313" key="2">
    <source>
        <dbReference type="Proteomes" id="UP000033881"/>
    </source>
</evidence>
<dbReference type="SUPFAM" id="SSF55608">
    <property type="entry name" value="Homing endonucleases"/>
    <property type="match status" value="1"/>
</dbReference>
<evidence type="ECO:0000313" key="1">
    <source>
        <dbReference type="EMBL" id="KKQ97508.1"/>
    </source>
</evidence>
<sequence>MDFTSKDIEQVRNFKRILKLDNKICLKYRGPDRNKYYNRIQFGDVKFYRFLVSIDLSPKKSNIIEKVVVPDKYFRDFLRGYFDGDGYSYSAWDKRWKSSFLLYIGFTSGSLEYLLWLREKN</sequence>
<dbReference type="Gene3D" id="3.10.28.10">
    <property type="entry name" value="Homing endonucleases"/>
    <property type="match status" value="1"/>
</dbReference>
<dbReference type="Proteomes" id="UP000033881">
    <property type="component" value="Unassembled WGS sequence"/>
</dbReference>
<dbReference type="EMBL" id="LBWB01000047">
    <property type="protein sequence ID" value="KKQ97508.1"/>
    <property type="molecule type" value="Genomic_DNA"/>
</dbReference>